<dbReference type="RefSeq" id="WP_185179673.1">
    <property type="nucleotide sequence ID" value="NZ_CBCSEP010000009.1"/>
</dbReference>
<feature type="transmembrane region" description="Helical" evidence="5">
    <location>
        <begin position="62"/>
        <end position="80"/>
    </location>
</feature>
<keyword evidence="3 5" id="KW-1133">Transmembrane helix</keyword>
<dbReference type="AlphaFoldDB" id="A0A841TGM1"/>
<feature type="transmembrane region" description="Helical" evidence="5">
    <location>
        <begin position="189"/>
        <end position="211"/>
    </location>
</feature>
<feature type="transmembrane region" description="Helical" evidence="5">
    <location>
        <begin position="28"/>
        <end position="50"/>
    </location>
</feature>
<comment type="subcellular location">
    <subcellularLocation>
        <location evidence="1">Membrane</location>
        <topology evidence="1">Multi-pass membrane protein</topology>
    </subcellularLocation>
</comment>
<dbReference type="InterPro" id="IPR038770">
    <property type="entry name" value="Na+/solute_symporter_sf"/>
</dbReference>
<evidence type="ECO:0000256" key="1">
    <source>
        <dbReference type="ARBA" id="ARBA00004141"/>
    </source>
</evidence>
<accession>A0A841TGM1</accession>
<evidence type="ECO:0000256" key="2">
    <source>
        <dbReference type="ARBA" id="ARBA00022692"/>
    </source>
</evidence>
<dbReference type="InterPro" id="IPR002657">
    <property type="entry name" value="BilAc:Na_symport/Acr3"/>
</dbReference>
<gene>
    <name evidence="6" type="ORF">H4Q31_13960</name>
</gene>
<organism evidence="6 7">
    <name type="scientific">Cohnella lubricantis</name>
    <dbReference type="NCBI Taxonomy" id="2163172"/>
    <lineage>
        <taxon>Bacteria</taxon>
        <taxon>Bacillati</taxon>
        <taxon>Bacillota</taxon>
        <taxon>Bacilli</taxon>
        <taxon>Bacillales</taxon>
        <taxon>Paenibacillaceae</taxon>
        <taxon>Cohnella</taxon>
    </lineage>
</organism>
<dbReference type="Pfam" id="PF01758">
    <property type="entry name" value="SBF"/>
    <property type="match status" value="1"/>
</dbReference>
<feature type="transmembrane region" description="Helical" evidence="5">
    <location>
        <begin position="245"/>
        <end position="267"/>
    </location>
</feature>
<reference evidence="6 7" key="1">
    <citation type="submission" date="2020-08" db="EMBL/GenBank/DDBJ databases">
        <title>Cohnella phylogeny.</title>
        <authorList>
            <person name="Dunlap C."/>
        </authorList>
    </citation>
    <scope>NUCLEOTIDE SEQUENCE [LARGE SCALE GENOMIC DNA]</scope>
    <source>
        <strain evidence="6 7">DSM 103658</strain>
    </source>
</reference>
<sequence>MPLLFMLLTLLTSLGLKAQDILDVGRNYRPTLIALTASHILYPAVVFAMMKAFGLDGSIEQGVILSQIMPAGVTAVAWAGLARGHIGTVVSMITISTAIAPAAVPLTLILYYGESIGFDTAEIAFGLAVYVLVPCALGMLFGHLVPQRGERAKSVTSLVSKALLLIIVLLNAASVAGPAMRGGGQIGRAAMLMGVLIVGGYAINWGVLYVLKLQRPLEIAYTFSSSVRNYTAALVLAHLYLPPDAAVPIMAAVLLQHPAALLANVLFSLRFRNRRMQPSIAER</sequence>
<dbReference type="Gene3D" id="1.20.1530.20">
    <property type="match status" value="1"/>
</dbReference>
<keyword evidence="7" id="KW-1185">Reference proteome</keyword>
<dbReference type="EMBL" id="JACJVN010000055">
    <property type="protein sequence ID" value="MBB6678408.1"/>
    <property type="molecule type" value="Genomic_DNA"/>
</dbReference>
<comment type="caution">
    <text evidence="6">The sequence shown here is derived from an EMBL/GenBank/DDBJ whole genome shotgun (WGS) entry which is preliminary data.</text>
</comment>
<dbReference type="GO" id="GO:0016020">
    <property type="term" value="C:membrane"/>
    <property type="evidence" value="ECO:0007669"/>
    <property type="project" value="UniProtKB-SubCell"/>
</dbReference>
<keyword evidence="2 5" id="KW-0812">Transmembrane</keyword>
<dbReference type="PANTHER" id="PTHR10361">
    <property type="entry name" value="SODIUM-BILE ACID COTRANSPORTER"/>
    <property type="match status" value="1"/>
</dbReference>
<evidence type="ECO:0000256" key="4">
    <source>
        <dbReference type="ARBA" id="ARBA00023136"/>
    </source>
</evidence>
<dbReference type="Proteomes" id="UP000574133">
    <property type="component" value="Unassembled WGS sequence"/>
</dbReference>
<evidence type="ECO:0000313" key="6">
    <source>
        <dbReference type="EMBL" id="MBB6678408.1"/>
    </source>
</evidence>
<dbReference type="InterPro" id="IPR004710">
    <property type="entry name" value="Bilac:Na_transpt"/>
</dbReference>
<protein>
    <submittedName>
        <fullName evidence="6">Bile acid:sodium symporter family protein</fullName>
    </submittedName>
</protein>
<evidence type="ECO:0000256" key="3">
    <source>
        <dbReference type="ARBA" id="ARBA00022989"/>
    </source>
</evidence>
<evidence type="ECO:0000256" key="5">
    <source>
        <dbReference type="SAM" id="Phobius"/>
    </source>
</evidence>
<feature type="transmembrane region" description="Helical" evidence="5">
    <location>
        <begin position="158"/>
        <end position="177"/>
    </location>
</feature>
<name>A0A841TGM1_9BACL</name>
<keyword evidence="4 5" id="KW-0472">Membrane</keyword>
<feature type="transmembrane region" description="Helical" evidence="5">
    <location>
        <begin position="86"/>
        <end position="111"/>
    </location>
</feature>
<evidence type="ECO:0000313" key="7">
    <source>
        <dbReference type="Proteomes" id="UP000574133"/>
    </source>
</evidence>
<feature type="transmembrane region" description="Helical" evidence="5">
    <location>
        <begin position="123"/>
        <end position="146"/>
    </location>
</feature>
<proteinExistence type="predicted"/>
<dbReference type="PANTHER" id="PTHR10361:SF28">
    <property type="entry name" value="P3 PROTEIN-RELATED"/>
    <property type="match status" value="1"/>
</dbReference>